<protein>
    <submittedName>
        <fullName evidence="2">SAM-dependent methyltransferase</fullName>
    </submittedName>
</protein>
<dbReference type="CDD" id="cd02440">
    <property type="entry name" value="AdoMet_MTases"/>
    <property type="match status" value="1"/>
</dbReference>
<keyword evidence="2" id="KW-0489">Methyltransferase</keyword>
<evidence type="ECO:0000313" key="3">
    <source>
        <dbReference type="Proteomes" id="UP000030002"/>
    </source>
</evidence>
<dbReference type="EMBL" id="AVPJ01000006">
    <property type="protein sequence ID" value="KGN32544.1"/>
    <property type="molecule type" value="Genomic_DNA"/>
</dbReference>
<dbReference type="Pfam" id="PF08241">
    <property type="entry name" value="Methyltransf_11"/>
    <property type="match status" value="1"/>
</dbReference>
<evidence type="ECO:0000259" key="1">
    <source>
        <dbReference type="Pfam" id="PF08241"/>
    </source>
</evidence>
<dbReference type="GO" id="GO:0008757">
    <property type="term" value="F:S-adenosylmethionine-dependent methyltransferase activity"/>
    <property type="evidence" value="ECO:0007669"/>
    <property type="project" value="InterPro"/>
</dbReference>
<dbReference type="Gene3D" id="3.40.50.150">
    <property type="entry name" value="Vaccinia Virus protein VP39"/>
    <property type="match status" value="1"/>
</dbReference>
<sequence length="244" mass="27479">MRSASTKRYRTVARSTKLFRSFLVEQSDPERFYTDVANDTITLITRHEPLEGRTVLDVGAGQEQFGRRFVDRGARYVAVDIERESLSPGPGNGAVVGRGEDLPFPDAFADIVMSNNVMEHVTTPEVLADEMLRVAKPGGLVFISYTIWASPWGGHETSPWHLLGGDYARRRYERKNGRPPKNRFGETMHAATASRMLSWAKAQEGAELLEAAPRYHPDWADPILKVPGLREVLSWNLMLVLRRT</sequence>
<organism evidence="2 3">
    <name type="scientific">Knoellia sinensis KCTC 19936</name>
    <dbReference type="NCBI Taxonomy" id="1385520"/>
    <lineage>
        <taxon>Bacteria</taxon>
        <taxon>Bacillati</taxon>
        <taxon>Actinomycetota</taxon>
        <taxon>Actinomycetes</taxon>
        <taxon>Micrococcales</taxon>
        <taxon>Intrasporangiaceae</taxon>
        <taxon>Knoellia</taxon>
    </lineage>
</organism>
<gene>
    <name evidence="2" type="ORF">N802_17190</name>
</gene>
<feature type="domain" description="Methyltransferase type 11" evidence="1">
    <location>
        <begin position="56"/>
        <end position="143"/>
    </location>
</feature>
<keyword evidence="3" id="KW-1185">Reference proteome</keyword>
<dbReference type="AlphaFoldDB" id="A0A0A0J711"/>
<dbReference type="STRING" id="1385520.N802_17190"/>
<dbReference type="OrthoDB" id="3206826at2"/>
<name>A0A0A0J711_9MICO</name>
<dbReference type="Proteomes" id="UP000030002">
    <property type="component" value="Unassembled WGS sequence"/>
</dbReference>
<dbReference type="InterPro" id="IPR013216">
    <property type="entry name" value="Methyltransf_11"/>
</dbReference>
<dbReference type="GO" id="GO:0032259">
    <property type="term" value="P:methylation"/>
    <property type="evidence" value="ECO:0007669"/>
    <property type="project" value="UniProtKB-KW"/>
</dbReference>
<keyword evidence="2" id="KW-0808">Transferase</keyword>
<evidence type="ECO:0000313" key="2">
    <source>
        <dbReference type="EMBL" id="KGN32544.1"/>
    </source>
</evidence>
<dbReference type="InterPro" id="IPR029063">
    <property type="entry name" value="SAM-dependent_MTases_sf"/>
</dbReference>
<dbReference type="PANTHER" id="PTHR43591">
    <property type="entry name" value="METHYLTRANSFERASE"/>
    <property type="match status" value="1"/>
</dbReference>
<proteinExistence type="predicted"/>
<dbReference type="eggNOG" id="COG2226">
    <property type="taxonomic scope" value="Bacteria"/>
</dbReference>
<comment type="caution">
    <text evidence="2">The sequence shown here is derived from an EMBL/GenBank/DDBJ whole genome shotgun (WGS) entry which is preliminary data.</text>
</comment>
<dbReference type="SUPFAM" id="SSF53335">
    <property type="entry name" value="S-adenosyl-L-methionine-dependent methyltransferases"/>
    <property type="match status" value="1"/>
</dbReference>
<reference evidence="2 3" key="1">
    <citation type="submission" date="2013-08" db="EMBL/GenBank/DDBJ databases">
        <title>The genome sequence of Knoellia sinensis.</title>
        <authorList>
            <person name="Zhu W."/>
            <person name="Wang G."/>
        </authorList>
    </citation>
    <scope>NUCLEOTIDE SEQUENCE [LARGE SCALE GENOMIC DNA]</scope>
    <source>
        <strain evidence="2 3">KCTC 19936</strain>
    </source>
</reference>
<accession>A0A0A0J711</accession>